<dbReference type="PANTHER" id="PTHR43434:SF1">
    <property type="entry name" value="PHOSPHOGLYCOLATE PHOSPHATASE"/>
    <property type="match status" value="1"/>
</dbReference>
<evidence type="ECO:0000313" key="1">
    <source>
        <dbReference type="EMBL" id="MBC8597118.1"/>
    </source>
</evidence>
<dbReference type="GO" id="GO:0005829">
    <property type="term" value="C:cytosol"/>
    <property type="evidence" value="ECO:0007669"/>
    <property type="project" value="TreeGrafter"/>
</dbReference>
<dbReference type="SFLD" id="SFLDS00003">
    <property type="entry name" value="Haloacid_Dehalogenase"/>
    <property type="match status" value="1"/>
</dbReference>
<accession>A0A926IUR1</accession>
<gene>
    <name evidence="1" type="ORF">H8706_09590</name>
</gene>
<dbReference type="RefSeq" id="WP_178347444.1">
    <property type="nucleotide sequence ID" value="NZ_JACRTE010000014.1"/>
</dbReference>
<keyword evidence="2" id="KW-1185">Reference proteome</keyword>
<dbReference type="InterPro" id="IPR050155">
    <property type="entry name" value="HAD-like_hydrolase_sf"/>
</dbReference>
<dbReference type="SFLD" id="SFLDG01129">
    <property type="entry name" value="C1.5:_HAD__Beta-PGM__Phosphata"/>
    <property type="match status" value="1"/>
</dbReference>
<dbReference type="AlphaFoldDB" id="A0A926IUR1"/>
<dbReference type="PANTHER" id="PTHR43434">
    <property type="entry name" value="PHOSPHOGLYCOLATE PHOSPHATASE"/>
    <property type="match status" value="1"/>
</dbReference>
<proteinExistence type="predicted"/>
<reference evidence="1" key="1">
    <citation type="submission" date="2020-08" db="EMBL/GenBank/DDBJ databases">
        <title>Genome public.</title>
        <authorList>
            <person name="Liu C."/>
            <person name="Sun Q."/>
        </authorList>
    </citation>
    <scope>NUCLEOTIDE SEQUENCE</scope>
    <source>
        <strain evidence="1">NSJ-50</strain>
    </source>
</reference>
<keyword evidence="1" id="KW-0378">Hydrolase</keyword>
<name>A0A926IUR1_9FIRM</name>
<dbReference type="Pfam" id="PF13419">
    <property type="entry name" value="HAD_2"/>
    <property type="match status" value="1"/>
</dbReference>
<dbReference type="NCBIfam" id="TIGR01549">
    <property type="entry name" value="HAD-SF-IA-v1"/>
    <property type="match status" value="1"/>
</dbReference>
<dbReference type="InterPro" id="IPR023214">
    <property type="entry name" value="HAD_sf"/>
</dbReference>
<dbReference type="InterPro" id="IPR041492">
    <property type="entry name" value="HAD_2"/>
</dbReference>
<protein>
    <submittedName>
        <fullName evidence="1">HAD family hydrolase</fullName>
    </submittedName>
</protein>
<evidence type="ECO:0000313" key="2">
    <source>
        <dbReference type="Proteomes" id="UP000647416"/>
    </source>
</evidence>
<dbReference type="InterPro" id="IPR006439">
    <property type="entry name" value="HAD-SF_hydro_IA"/>
</dbReference>
<dbReference type="SFLD" id="SFLDG01135">
    <property type="entry name" value="C1.5.6:_HAD__Beta-PGM__Phospha"/>
    <property type="match status" value="1"/>
</dbReference>
<dbReference type="GO" id="GO:0006281">
    <property type="term" value="P:DNA repair"/>
    <property type="evidence" value="ECO:0007669"/>
    <property type="project" value="TreeGrafter"/>
</dbReference>
<dbReference type="Proteomes" id="UP000647416">
    <property type="component" value="Unassembled WGS sequence"/>
</dbReference>
<dbReference type="InterPro" id="IPR036412">
    <property type="entry name" value="HAD-like_sf"/>
</dbReference>
<comment type="caution">
    <text evidence="1">The sequence shown here is derived from an EMBL/GenBank/DDBJ whole genome shotgun (WGS) entry which is preliminary data.</text>
</comment>
<dbReference type="GO" id="GO:0008967">
    <property type="term" value="F:phosphoglycolate phosphatase activity"/>
    <property type="evidence" value="ECO:0007669"/>
    <property type="project" value="TreeGrafter"/>
</dbReference>
<organism evidence="1 2">
    <name type="scientific">Qingrenia yutianensis</name>
    <dbReference type="NCBI Taxonomy" id="2763676"/>
    <lineage>
        <taxon>Bacteria</taxon>
        <taxon>Bacillati</taxon>
        <taxon>Bacillota</taxon>
        <taxon>Clostridia</taxon>
        <taxon>Eubacteriales</taxon>
        <taxon>Oscillospiraceae</taxon>
        <taxon>Qingrenia</taxon>
    </lineage>
</organism>
<dbReference type="PRINTS" id="PR00413">
    <property type="entry name" value="HADHALOGNASE"/>
</dbReference>
<dbReference type="InterPro" id="IPR023198">
    <property type="entry name" value="PGP-like_dom2"/>
</dbReference>
<dbReference type="EMBL" id="JACRTE010000014">
    <property type="protein sequence ID" value="MBC8597118.1"/>
    <property type="molecule type" value="Genomic_DNA"/>
</dbReference>
<dbReference type="SUPFAM" id="SSF56784">
    <property type="entry name" value="HAD-like"/>
    <property type="match status" value="1"/>
</dbReference>
<sequence>MYKAAVFDVDGTIADTIDTICYYGNRSMKKFGLPEIERERYKYLVGRGYENLVKGMLCEKNAYSDALFNEMKEFYHDDYETDSMYLTKLYDGISDVVKFLKNSGFKLGVLSNKPTGAVHDVIGAFFKEGTFDILCGGGDGFPLKPDPSALLDMLKKLDVSPDECIYAGDTKVDVETGKNAKIFTIGALWGFRTREELENAGADVIASEPREIIEIVKNKNNF</sequence>
<dbReference type="Gene3D" id="1.10.150.240">
    <property type="entry name" value="Putative phosphatase, domain 2"/>
    <property type="match status" value="1"/>
</dbReference>
<dbReference type="Gene3D" id="3.40.50.1000">
    <property type="entry name" value="HAD superfamily/HAD-like"/>
    <property type="match status" value="1"/>
</dbReference>